<sequence>MLIGWTTAHFVPLLSAHSIKLAALLSFQKFGLNTHQISRFECFLKVAKARATHANRPLTVKHDSCRRRWSTCSLSVSSTSKVAPSPKIRMCNSTALRGMFHKVCPGRRVRNIGDIYVKDER</sequence>
<evidence type="ECO:0000256" key="1">
    <source>
        <dbReference type="SAM" id="SignalP"/>
    </source>
</evidence>
<evidence type="ECO:0000313" key="3">
    <source>
        <dbReference type="Proteomes" id="UP000294933"/>
    </source>
</evidence>
<proteinExistence type="predicted"/>
<dbReference type="VEuPathDB" id="FungiDB:BD410DRAFT_208783"/>
<accession>A0A4Y7Q6S1</accession>
<dbReference type="EMBL" id="ML170174">
    <property type="protein sequence ID" value="TDL22579.1"/>
    <property type="molecule type" value="Genomic_DNA"/>
</dbReference>
<keyword evidence="3" id="KW-1185">Reference proteome</keyword>
<keyword evidence="1" id="KW-0732">Signal</keyword>
<organism evidence="2 3">
    <name type="scientific">Rickenella mellea</name>
    <dbReference type="NCBI Taxonomy" id="50990"/>
    <lineage>
        <taxon>Eukaryota</taxon>
        <taxon>Fungi</taxon>
        <taxon>Dikarya</taxon>
        <taxon>Basidiomycota</taxon>
        <taxon>Agaricomycotina</taxon>
        <taxon>Agaricomycetes</taxon>
        <taxon>Hymenochaetales</taxon>
        <taxon>Rickenellaceae</taxon>
        <taxon>Rickenella</taxon>
    </lineage>
</organism>
<feature type="signal peptide" evidence="1">
    <location>
        <begin position="1"/>
        <end position="16"/>
    </location>
</feature>
<feature type="chain" id="PRO_5021422865" description="Secreted protein" evidence="1">
    <location>
        <begin position="17"/>
        <end position="121"/>
    </location>
</feature>
<evidence type="ECO:0008006" key="4">
    <source>
        <dbReference type="Google" id="ProtNLM"/>
    </source>
</evidence>
<evidence type="ECO:0000313" key="2">
    <source>
        <dbReference type="EMBL" id="TDL22579.1"/>
    </source>
</evidence>
<dbReference type="AlphaFoldDB" id="A0A4Y7Q6S1"/>
<reference evidence="2 3" key="1">
    <citation type="submission" date="2018-06" db="EMBL/GenBank/DDBJ databases">
        <title>A transcriptomic atlas of mushroom development highlights an independent origin of complex multicellularity.</title>
        <authorList>
            <consortium name="DOE Joint Genome Institute"/>
            <person name="Krizsan K."/>
            <person name="Almasi E."/>
            <person name="Merenyi Z."/>
            <person name="Sahu N."/>
            <person name="Viragh M."/>
            <person name="Koszo T."/>
            <person name="Mondo S."/>
            <person name="Kiss B."/>
            <person name="Balint B."/>
            <person name="Kues U."/>
            <person name="Barry K."/>
            <person name="Hegedus J.C."/>
            <person name="Henrissat B."/>
            <person name="Johnson J."/>
            <person name="Lipzen A."/>
            <person name="Ohm R."/>
            <person name="Nagy I."/>
            <person name="Pangilinan J."/>
            <person name="Yan J."/>
            <person name="Xiong Y."/>
            <person name="Grigoriev I.V."/>
            <person name="Hibbett D.S."/>
            <person name="Nagy L.G."/>
        </authorList>
    </citation>
    <scope>NUCLEOTIDE SEQUENCE [LARGE SCALE GENOMIC DNA]</scope>
    <source>
        <strain evidence="2 3">SZMC22713</strain>
    </source>
</reference>
<gene>
    <name evidence="2" type="ORF">BD410DRAFT_208783</name>
</gene>
<dbReference type="Proteomes" id="UP000294933">
    <property type="component" value="Unassembled WGS sequence"/>
</dbReference>
<name>A0A4Y7Q6S1_9AGAM</name>
<protein>
    <recommendedName>
        <fullName evidence="4">Secreted protein</fullName>
    </recommendedName>
</protein>